<dbReference type="InterPro" id="IPR050218">
    <property type="entry name" value="LptD"/>
</dbReference>
<comment type="caution">
    <text evidence="2">Lacks conserved residue(s) required for the propagation of feature annotation.</text>
</comment>
<dbReference type="Pfam" id="PF04453">
    <property type="entry name" value="LptD"/>
    <property type="match status" value="1"/>
</dbReference>
<dbReference type="GO" id="GO:0009279">
    <property type="term" value="C:cell outer membrane"/>
    <property type="evidence" value="ECO:0007669"/>
    <property type="project" value="UniProtKB-SubCell"/>
</dbReference>
<evidence type="ECO:0000256" key="2">
    <source>
        <dbReference type="HAMAP-Rule" id="MF_01411"/>
    </source>
</evidence>
<comment type="similarity">
    <text evidence="2">Belongs to the LptD family.</text>
</comment>
<evidence type="ECO:0000259" key="3">
    <source>
        <dbReference type="Pfam" id="PF04453"/>
    </source>
</evidence>
<keyword evidence="2" id="KW-0732">Signal</keyword>
<dbReference type="GO" id="GO:1990351">
    <property type="term" value="C:transporter complex"/>
    <property type="evidence" value="ECO:0007669"/>
    <property type="project" value="TreeGrafter"/>
</dbReference>
<dbReference type="PANTHER" id="PTHR30189:SF1">
    <property type="entry name" value="LPS-ASSEMBLY PROTEIN LPTD"/>
    <property type="match status" value="1"/>
</dbReference>
<sequence length="802" mass="91688" precursor="true">MLLRLLLFFVNISMMVLTVAKAGELDAECNASSTAQQCALQETEKQAAQEINNRFWFNKTYDLEREQVFSRLQAQFDQDPWSVCSLKLGPQSTYSVDRQLREKTATNIFSGGSEVFDAEFISLTDNINLQRADQRLMANQADFNQASGVLDLYGDIIYSDGGMALHSTSAQINMENDSSLLRDVSFIIPSSPIRGSADVVYRDSPTFSRFKEVTYTACEPGNQDWMLHASRMKVNDETGRATIKHGWMEFKSVPVMYFPYGSFPIDDRRLTGLLTPSVGMSGRSGVDIRLPFYWNMAPNYDLLLAPRYMTERGFMMGADFRFLWQRSLSDINFEIMPEDQLTKTLRWGGSFQNSTRFTDNLSMNINANYVSDNAYFNDLDGALGLNNRNRYLASNANVAYTLPWMSMSARVDNYQNIDPGASNENVPYRRLPQLKLDMFKAFNDHLPLEMGLDSEYVYFQRHFPDGQPQGQRFNIKPSVSFPFVSQSGFIIPKVALQHTQYWLDNQTTGGANSLDKTIPLVSLDSGLFFEKDFDTLTHTIEPRLYYLYVPFVDQSEIPNFDTSLYNFSYGQLFRDNQFNGVDKTQNANQLSAALTTRLVEDGRDRLKFTIGEIFYFADRKVNLVGNQVHTGFLSNLITELSSEITDELKFTSEMQWNFSENSVNRGNADLRYRGLDNNIILNVGYRYQQEQIEFGQFAQNQVIASAIVPIYDGWSAIGLYRYSILDQKNLEYFAGIEKDSCCWRLRIIYRQFLLSTASGGFEGAEPQNSIFFQLELKGFTSLGEKVEDFLLDNISGYRKPIY</sequence>
<dbReference type="PANTHER" id="PTHR30189">
    <property type="entry name" value="LPS-ASSEMBLY PROTEIN"/>
    <property type="match status" value="1"/>
</dbReference>
<dbReference type="Proteomes" id="UP000191980">
    <property type="component" value="Unassembled WGS sequence"/>
</dbReference>
<comment type="function">
    <text evidence="2">Together with LptE, is involved in the assembly of lipopolysaccharide (LPS) at the surface of the outer membrane.</text>
</comment>
<dbReference type="STRING" id="1420851.AU255_12780"/>
<comment type="subunit">
    <text evidence="2">Component of the lipopolysaccharide transport and assembly complex. Interacts with LptE and LptA.</text>
</comment>
<keyword evidence="2" id="KW-0472">Membrane</keyword>
<accession>A0A1V8M355</accession>
<reference evidence="4 5" key="1">
    <citation type="submission" date="2015-12" db="EMBL/GenBank/DDBJ databases">
        <authorList>
            <person name="Shamseldin A."/>
            <person name="Moawad H."/>
            <person name="Abd El-Rahim W.M."/>
            <person name="Sadowsky M.J."/>
        </authorList>
    </citation>
    <scope>NUCLEOTIDE SEQUENCE [LARGE SCALE GENOMIC DNA]</scope>
    <source>
        <strain evidence="4 5">WF1</strain>
    </source>
</reference>
<keyword evidence="1 2" id="KW-0998">Cell outer membrane</keyword>
<feature type="chain" id="PRO_5010750755" description="LPS-assembly protein LptD" evidence="2">
    <location>
        <begin position="23"/>
        <end position="802"/>
    </location>
</feature>
<feature type="signal peptide" evidence="2">
    <location>
        <begin position="1"/>
        <end position="22"/>
    </location>
</feature>
<dbReference type="EMBL" id="LPUF01000002">
    <property type="protein sequence ID" value="OQK15990.1"/>
    <property type="molecule type" value="Genomic_DNA"/>
</dbReference>
<feature type="domain" description="LptD C-terminal" evidence="3">
    <location>
        <begin position="346"/>
        <end position="714"/>
    </location>
</feature>
<dbReference type="HAMAP" id="MF_01411">
    <property type="entry name" value="LPS_assembly_LptD"/>
    <property type="match status" value="1"/>
</dbReference>
<dbReference type="GO" id="GO:0043165">
    <property type="term" value="P:Gram-negative-bacterium-type cell outer membrane assembly"/>
    <property type="evidence" value="ECO:0007669"/>
    <property type="project" value="UniProtKB-UniRule"/>
</dbReference>
<organism evidence="4 5">
    <name type="scientific">Methyloprofundus sedimenti</name>
    <dbReference type="NCBI Taxonomy" id="1420851"/>
    <lineage>
        <taxon>Bacteria</taxon>
        <taxon>Pseudomonadati</taxon>
        <taxon>Pseudomonadota</taxon>
        <taxon>Gammaproteobacteria</taxon>
        <taxon>Methylococcales</taxon>
        <taxon>Methylococcaceae</taxon>
        <taxon>Methyloprofundus</taxon>
    </lineage>
</organism>
<evidence type="ECO:0000313" key="4">
    <source>
        <dbReference type="EMBL" id="OQK15990.1"/>
    </source>
</evidence>
<protein>
    <recommendedName>
        <fullName evidence="2">LPS-assembly protein LptD</fullName>
    </recommendedName>
</protein>
<evidence type="ECO:0000256" key="1">
    <source>
        <dbReference type="ARBA" id="ARBA00023237"/>
    </source>
</evidence>
<dbReference type="InterPro" id="IPR020889">
    <property type="entry name" value="LipoPS_assembly_LptD"/>
</dbReference>
<evidence type="ECO:0000313" key="5">
    <source>
        <dbReference type="Proteomes" id="UP000191980"/>
    </source>
</evidence>
<comment type="caution">
    <text evidence="4">The sequence shown here is derived from an EMBL/GenBank/DDBJ whole genome shotgun (WGS) entry which is preliminary data.</text>
</comment>
<proteinExistence type="inferred from homology"/>
<name>A0A1V8M355_9GAMM</name>
<dbReference type="GO" id="GO:0015920">
    <property type="term" value="P:lipopolysaccharide transport"/>
    <property type="evidence" value="ECO:0007669"/>
    <property type="project" value="InterPro"/>
</dbReference>
<dbReference type="InterPro" id="IPR007543">
    <property type="entry name" value="LptD_C"/>
</dbReference>
<gene>
    <name evidence="2" type="primary">lptD</name>
    <name evidence="4" type="ORF">AU255_12780</name>
</gene>
<comment type="subcellular location">
    <subcellularLocation>
        <location evidence="2">Cell outer membrane</location>
    </subcellularLocation>
</comment>
<keyword evidence="5" id="KW-1185">Reference proteome</keyword>
<dbReference type="AlphaFoldDB" id="A0A1V8M355"/>